<dbReference type="SUPFAM" id="SSF48264">
    <property type="entry name" value="Cytochrome P450"/>
    <property type="match status" value="1"/>
</dbReference>
<dbReference type="EMBL" id="MG452946">
    <property type="protein sequence ID" value="AVX32609.1"/>
    <property type="molecule type" value="mRNA"/>
</dbReference>
<evidence type="ECO:0000256" key="10">
    <source>
        <dbReference type="SAM" id="Phobius"/>
    </source>
</evidence>
<dbReference type="CDD" id="cd11072">
    <property type="entry name" value="CYP71-like"/>
    <property type="match status" value="1"/>
</dbReference>
<evidence type="ECO:0000313" key="11">
    <source>
        <dbReference type="EMBL" id="AVX32609.1"/>
    </source>
</evidence>
<protein>
    <submittedName>
        <fullName evidence="11">Cytochrome P450 VoCYP71D510</fullName>
    </submittedName>
</protein>
<evidence type="ECO:0000256" key="5">
    <source>
        <dbReference type="ARBA" id="ARBA00023002"/>
    </source>
</evidence>
<dbReference type="PRINTS" id="PR00463">
    <property type="entry name" value="EP450I"/>
</dbReference>
<organism evidence="11">
    <name type="scientific">Valeriana officinalis</name>
    <name type="common">Valerian</name>
    <name type="synonym">Garden heliotrope</name>
    <dbReference type="NCBI Taxonomy" id="19953"/>
    <lineage>
        <taxon>Eukaryota</taxon>
        <taxon>Viridiplantae</taxon>
        <taxon>Streptophyta</taxon>
        <taxon>Embryophyta</taxon>
        <taxon>Tracheophyta</taxon>
        <taxon>Spermatophyta</taxon>
        <taxon>Magnoliopsida</taxon>
        <taxon>eudicotyledons</taxon>
        <taxon>Gunneridae</taxon>
        <taxon>Pentapetalae</taxon>
        <taxon>asterids</taxon>
        <taxon>campanulids</taxon>
        <taxon>Dipsacales</taxon>
        <taxon>Caprifoliaceae</taxon>
        <taxon>Valeriana</taxon>
    </lineage>
</organism>
<keyword evidence="6 8" id="KW-0408">Iron</keyword>
<keyword evidence="4 8" id="KW-0479">Metal-binding</keyword>
<comment type="similarity">
    <text evidence="2 9">Belongs to the cytochrome P450 family.</text>
</comment>
<dbReference type="GO" id="GO:0004497">
    <property type="term" value="F:monooxygenase activity"/>
    <property type="evidence" value="ECO:0007669"/>
    <property type="project" value="UniProtKB-KW"/>
</dbReference>
<keyword evidence="10" id="KW-0812">Transmembrane</keyword>
<sequence>MDSFTIILINVVPVLLIFLLFRRWKSAKAVNLPPGPPKLPLIGSLLHMGQLPHRSLKELAGKYGPLMHIQLGEISAIVVSSPRVAKLVTKTHDLSFASRPVILASEIVGYHNTDIAFAPYGDYWRQMRKIATLELLSAKKVRSFCSIREEEAKNLIESIHSTSGKSFDLTEKVFSLTNNVICRATFGDRYKDQDYLIKILKQVVNLAGGFDVADLFPSLKLLHLATGMRPKLENLRKDLDRIFDEIINERTKRLKNGTNTHEDNEDIVDVLVRLKESGALEFPITQNNIKAVILDMFLAGSDTSSTTIEWAMAEMMRNPRVLEKAQAELRQAMNGKKVIEESDIKETGSYFKLVIKETLRMHPPVALLLPRECREECEIDGYTIPVKTKVMVNAWAIGRDPEYWKDADSFYPERFENSDVDYLGSNYEFIPFGSGRRICPGMTFGLANVELPLANLLYHFDWKLPSGMKPEDVDMTEDFGASLRIKNNLHVVATRYSYSS</sequence>
<dbReference type="Gene3D" id="1.10.630.10">
    <property type="entry name" value="Cytochrome P450"/>
    <property type="match status" value="1"/>
</dbReference>
<evidence type="ECO:0000256" key="9">
    <source>
        <dbReference type="RuleBase" id="RU000461"/>
    </source>
</evidence>
<keyword evidence="10" id="KW-0472">Membrane</keyword>
<keyword evidence="5 9" id="KW-0560">Oxidoreductase</keyword>
<dbReference type="InterPro" id="IPR001128">
    <property type="entry name" value="Cyt_P450"/>
</dbReference>
<dbReference type="PANTHER" id="PTHR47953:SF16">
    <property type="entry name" value="CYTOCHROME P450 71D8"/>
    <property type="match status" value="1"/>
</dbReference>
<evidence type="ECO:0000256" key="8">
    <source>
        <dbReference type="PIRSR" id="PIRSR602401-1"/>
    </source>
</evidence>
<dbReference type="FunFam" id="1.10.630.10:FF:000008">
    <property type="entry name" value="Cytochrome P450 71D8"/>
    <property type="match status" value="1"/>
</dbReference>
<evidence type="ECO:0000256" key="1">
    <source>
        <dbReference type="ARBA" id="ARBA00001971"/>
    </source>
</evidence>
<dbReference type="InterPro" id="IPR017972">
    <property type="entry name" value="Cyt_P450_CS"/>
</dbReference>
<evidence type="ECO:0000256" key="6">
    <source>
        <dbReference type="ARBA" id="ARBA00023004"/>
    </source>
</evidence>
<dbReference type="GO" id="GO:0005506">
    <property type="term" value="F:iron ion binding"/>
    <property type="evidence" value="ECO:0007669"/>
    <property type="project" value="InterPro"/>
</dbReference>
<evidence type="ECO:0000256" key="7">
    <source>
        <dbReference type="ARBA" id="ARBA00023033"/>
    </source>
</evidence>
<evidence type="ECO:0000256" key="3">
    <source>
        <dbReference type="ARBA" id="ARBA00022617"/>
    </source>
</evidence>
<evidence type="ECO:0000256" key="4">
    <source>
        <dbReference type="ARBA" id="ARBA00022723"/>
    </source>
</evidence>
<proteinExistence type="evidence at transcript level"/>
<dbReference type="AlphaFoldDB" id="A0A2R4NA63"/>
<dbReference type="PANTHER" id="PTHR47953">
    <property type="entry name" value="OS08G0105600 PROTEIN"/>
    <property type="match status" value="1"/>
</dbReference>
<reference evidence="11" key="1">
    <citation type="submission" date="2017-11" db="EMBL/GenBank/DDBJ databases">
        <title>De novo synthesis of the sedative valerenic acid in Saccharomyces cerevisiae.</title>
        <authorList>
            <person name="Wong J."/>
            <person name="d'Espaux L."/>
            <person name="van der Horst C."/>
            <person name="Dev I."/>
            <person name="Keasling J."/>
        </authorList>
    </citation>
    <scope>NUCLEOTIDE SEQUENCE</scope>
</reference>
<feature type="transmembrane region" description="Helical" evidence="10">
    <location>
        <begin position="6"/>
        <end position="24"/>
    </location>
</feature>
<dbReference type="GO" id="GO:0020037">
    <property type="term" value="F:heme binding"/>
    <property type="evidence" value="ECO:0007669"/>
    <property type="project" value="InterPro"/>
</dbReference>
<dbReference type="Pfam" id="PF00067">
    <property type="entry name" value="p450"/>
    <property type="match status" value="1"/>
</dbReference>
<keyword evidence="3 8" id="KW-0349">Heme</keyword>
<feature type="binding site" description="axial binding residue" evidence="8">
    <location>
        <position position="439"/>
    </location>
    <ligand>
        <name>heme</name>
        <dbReference type="ChEBI" id="CHEBI:30413"/>
    </ligand>
    <ligandPart>
        <name>Fe</name>
        <dbReference type="ChEBI" id="CHEBI:18248"/>
    </ligandPart>
</feature>
<keyword evidence="10" id="KW-1133">Transmembrane helix</keyword>
<name>A0A2R4NA63_VALOF</name>
<dbReference type="InterPro" id="IPR036396">
    <property type="entry name" value="Cyt_P450_sf"/>
</dbReference>
<dbReference type="PRINTS" id="PR00385">
    <property type="entry name" value="P450"/>
</dbReference>
<dbReference type="PROSITE" id="PS00086">
    <property type="entry name" value="CYTOCHROME_P450"/>
    <property type="match status" value="1"/>
</dbReference>
<keyword evidence="7 9" id="KW-0503">Monooxygenase</keyword>
<comment type="cofactor">
    <cofactor evidence="1 8">
        <name>heme</name>
        <dbReference type="ChEBI" id="CHEBI:30413"/>
    </cofactor>
</comment>
<accession>A0A2R4NA63</accession>
<dbReference type="InterPro" id="IPR052306">
    <property type="entry name" value="CYP450_71D"/>
</dbReference>
<dbReference type="GO" id="GO:0016705">
    <property type="term" value="F:oxidoreductase activity, acting on paired donors, with incorporation or reduction of molecular oxygen"/>
    <property type="evidence" value="ECO:0007669"/>
    <property type="project" value="InterPro"/>
</dbReference>
<dbReference type="InterPro" id="IPR002401">
    <property type="entry name" value="Cyt_P450_E_grp-I"/>
</dbReference>
<evidence type="ECO:0000256" key="2">
    <source>
        <dbReference type="ARBA" id="ARBA00010617"/>
    </source>
</evidence>